<evidence type="ECO:0000256" key="1">
    <source>
        <dbReference type="SAM" id="MobiDB-lite"/>
    </source>
</evidence>
<feature type="compositionally biased region" description="Polar residues" evidence="1">
    <location>
        <begin position="1"/>
        <end position="12"/>
    </location>
</feature>
<evidence type="ECO:0000313" key="2">
    <source>
        <dbReference type="EMBL" id="KKK48071.1"/>
    </source>
</evidence>
<comment type="caution">
    <text evidence="2">The sequence shown here is derived from an EMBL/GenBank/DDBJ whole genome shotgun (WGS) entry which is preliminary data.</text>
</comment>
<gene>
    <name evidence="2" type="ORF">LCGC14_3148840</name>
</gene>
<sequence>MKTLTVTQTQINRGGAVSGPRSV</sequence>
<dbReference type="EMBL" id="LAZR01069260">
    <property type="protein sequence ID" value="KKK48071.1"/>
    <property type="molecule type" value="Genomic_DNA"/>
</dbReference>
<dbReference type="AlphaFoldDB" id="A0A0F8YJ04"/>
<proteinExistence type="predicted"/>
<protein>
    <submittedName>
        <fullName evidence="2">Uncharacterized protein</fullName>
    </submittedName>
</protein>
<organism evidence="2">
    <name type="scientific">marine sediment metagenome</name>
    <dbReference type="NCBI Taxonomy" id="412755"/>
    <lineage>
        <taxon>unclassified sequences</taxon>
        <taxon>metagenomes</taxon>
        <taxon>ecological metagenomes</taxon>
    </lineage>
</organism>
<accession>A0A0F8YJ04</accession>
<feature type="non-terminal residue" evidence="2">
    <location>
        <position position="23"/>
    </location>
</feature>
<reference evidence="2" key="1">
    <citation type="journal article" date="2015" name="Nature">
        <title>Complex archaea that bridge the gap between prokaryotes and eukaryotes.</title>
        <authorList>
            <person name="Spang A."/>
            <person name="Saw J.H."/>
            <person name="Jorgensen S.L."/>
            <person name="Zaremba-Niedzwiedzka K."/>
            <person name="Martijn J."/>
            <person name="Lind A.E."/>
            <person name="van Eijk R."/>
            <person name="Schleper C."/>
            <person name="Guy L."/>
            <person name="Ettema T.J."/>
        </authorList>
    </citation>
    <scope>NUCLEOTIDE SEQUENCE</scope>
</reference>
<feature type="region of interest" description="Disordered" evidence="1">
    <location>
        <begin position="1"/>
        <end position="23"/>
    </location>
</feature>
<name>A0A0F8YJ04_9ZZZZ</name>